<sequence length="436" mass="48142">MEKIKYEKQIDVRFDTDVCVVGGGPAGVAAAVAAARCGAKVCLFEKEQCFGGAATNAKVPAFMRFSDGVHFLAGGIGREIFDKLYGNIDYTQIEFSIDTETLKQVYDDMVKKSGVIFLFETNLLDVITEHGIVNYAIFKGKERLFAVRANCFVDATGDGFLAVGAGAKFSLGDGKGHMMPATLCSLWGDIDWNRAIVELGKDPDNRFLKQAFADGVFTVEDPSLPGMWKLDRHYGGGNIGHVFGVDGTDETSITEAIVQMRKRIREYERYYKEYLDGYENAKLLLTADVLGIRETRRIHCDYMARQEDYMTQAVFPDEIGRYAYPIDIHSYQIGVDEGLGDVYAKGYEKGKSYGISYRSLLPMGLDNVLVAGRCIGADRAMLGSVRVMPCCFITGMAAGIAAAIASWKQQTVRHIDSKELQNKLIAMGAYLPFVDK</sequence>
<dbReference type="PANTHER" id="PTHR43498">
    <property type="entry name" value="FERREDOXIN:COB-COM HETERODISULFIDE REDUCTASE SUBUNIT A"/>
    <property type="match status" value="1"/>
</dbReference>
<evidence type="ECO:0000313" key="7">
    <source>
        <dbReference type="Proteomes" id="UP000806542"/>
    </source>
</evidence>
<keyword evidence="7" id="KW-1185">Reference proteome</keyword>
<protein>
    <submittedName>
        <fullName evidence="6">FAD-dependent oxidoreductase</fullName>
    </submittedName>
</protein>
<gene>
    <name evidence="6" type="ORF">INF28_11235</name>
</gene>
<accession>A0A9D5M2P5</accession>
<evidence type="ECO:0000313" key="6">
    <source>
        <dbReference type="EMBL" id="MBE5041031.1"/>
    </source>
</evidence>
<name>A0A9D5M2P5_9FIRM</name>
<keyword evidence="1" id="KW-0004">4Fe-4S</keyword>
<keyword evidence="5" id="KW-0411">Iron-sulfur</keyword>
<dbReference type="Gene3D" id="3.50.50.60">
    <property type="entry name" value="FAD/NAD(P)-binding domain"/>
    <property type="match status" value="1"/>
</dbReference>
<dbReference type="PRINTS" id="PR00469">
    <property type="entry name" value="PNDRDTASEII"/>
</dbReference>
<dbReference type="GO" id="GO:0051539">
    <property type="term" value="F:4 iron, 4 sulfur cluster binding"/>
    <property type="evidence" value="ECO:0007669"/>
    <property type="project" value="UniProtKB-KW"/>
</dbReference>
<dbReference type="Pfam" id="PF12831">
    <property type="entry name" value="FAD_oxidored"/>
    <property type="match status" value="1"/>
</dbReference>
<evidence type="ECO:0000256" key="5">
    <source>
        <dbReference type="ARBA" id="ARBA00023014"/>
    </source>
</evidence>
<dbReference type="GO" id="GO:0016491">
    <property type="term" value="F:oxidoreductase activity"/>
    <property type="evidence" value="ECO:0007669"/>
    <property type="project" value="UniProtKB-KW"/>
</dbReference>
<dbReference type="InterPro" id="IPR036188">
    <property type="entry name" value="FAD/NAD-bd_sf"/>
</dbReference>
<dbReference type="RefSeq" id="WP_226393570.1">
    <property type="nucleotide sequence ID" value="NZ_JADCKB010000031.1"/>
</dbReference>
<dbReference type="PRINTS" id="PR00368">
    <property type="entry name" value="FADPNR"/>
</dbReference>
<evidence type="ECO:0000256" key="3">
    <source>
        <dbReference type="ARBA" id="ARBA00023002"/>
    </source>
</evidence>
<dbReference type="PANTHER" id="PTHR43498:SF1">
    <property type="entry name" value="COB--COM HETERODISULFIDE REDUCTASE IRON-SULFUR SUBUNIT A"/>
    <property type="match status" value="1"/>
</dbReference>
<comment type="caution">
    <text evidence="6">The sequence shown here is derived from an EMBL/GenBank/DDBJ whole genome shotgun (WGS) entry which is preliminary data.</text>
</comment>
<keyword evidence="4" id="KW-0408">Iron</keyword>
<dbReference type="GO" id="GO:0046872">
    <property type="term" value="F:metal ion binding"/>
    <property type="evidence" value="ECO:0007669"/>
    <property type="project" value="UniProtKB-KW"/>
</dbReference>
<keyword evidence="3" id="KW-0560">Oxidoreductase</keyword>
<reference evidence="6" key="1">
    <citation type="submission" date="2020-10" db="EMBL/GenBank/DDBJ databases">
        <title>ChiBAC.</title>
        <authorList>
            <person name="Zenner C."/>
            <person name="Hitch T.C.A."/>
            <person name="Clavel T."/>
        </authorList>
    </citation>
    <scope>NUCLEOTIDE SEQUENCE</scope>
    <source>
        <strain evidence="6">DSM 107454</strain>
    </source>
</reference>
<organism evidence="6 7">
    <name type="scientific">Ructibacterium gallinarum</name>
    <dbReference type="NCBI Taxonomy" id="2779355"/>
    <lineage>
        <taxon>Bacteria</taxon>
        <taxon>Bacillati</taxon>
        <taxon>Bacillota</taxon>
        <taxon>Clostridia</taxon>
        <taxon>Eubacteriales</taxon>
        <taxon>Oscillospiraceae</taxon>
        <taxon>Ructibacterium</taxon>
    </lineage>
</organism>
<evidence type="ECO:0000256" key="1">
    <source>
        <dbReference type="ARBA" id="ARBA00022485"/>
    </source>
</evidence>
<dbReference type="EMBL" id="JADCKB010000031">
    <property type="protein sequence ID" value="MBE5041031.1"/>
    <property type="molecule type" value="Genomic_DNA"/>
</dbReference>
<dbReference type="AlphaFoldDB" id="A0A9D5M2P5"/>
<dbReference type="InterPro" id="IPR039650">
    <property type="entry name" value="HdrA-like"/>
</dbReference>
<proteinExistence type="predicted"/>
<dbReference type="SUPFAM" id="SSF51905">
    <property type="entry name" value="FAD/NAD(P)-binding domain"/>
    <property type="match status" value="1"/>
</dbReference>
<dbReference type="Proteomes" id="UP000806542">
    <property type="component" value="Unassembled WGS sequence"/>
</dbReference>
<evidence type="ECO:0000256" key="2">
    <source>
        <dbReference type="ARBA" id="ARBA00022723"/>
    </source>
</evidence>
<evidence type="ECO:0000256" key="4">
    <source>
        <dbReference type="ARBA" id="ARBA00023004"/>
    </source>
</evidence>
<keyword evidence="2" id="KW-0479">Metal-binding</keyword>